<evidence type="ECO:0000313" key="1">
    <source>
        <dbReference type="EMBL" id="KRY63733.1"/>
    </source>
</evidence>
<comment type="caution">
    <text evidence="1">The sequence shown here is derived from an EMBL/GenBank/DDBJ whole genome shotgun (WGS) entry which is preliminary data.</text>
</comment>
<organism evidence="1 2">
    <name type="scientific">Trichinella zimbabwensis</name>
    <dbReference type="NCBI Taxonomy" id="268475"/>
    <lineage>
        <taxon>Eukaryota</taxon>
        <taxon>Metazoa</taxon>
        <taxon>Ecdysozoa</taxon>
        <taxon>Nematoda</taxon>
        <taxon>Enoplea</taxon>
        <taxon>Dorylaimia</taxon>
        <taxon>Trichinellida</taxon>
        <taxon>Trichinellidae</taxon>
        <taxon>Trichinella</taxon>
    </lineage>
</organism>
<name>A0A0V1DQH6_9BILA</name>
<accession>A0A0V1DQH6</accession>
<dbReference type="Proteomes" id="UP000055024">
    <property type="component" value="Unassembled WGS sequence"/>
</dbReference>
<reference evidence="1 2" key="1">
    <citation type="submission" date="2015-01" db="EMBL/GenBank/DDBJ databases">
        <title>Evolution of Trichinella species and genotypes.</title>
        <authorList>
            <person name="Korhonen P.K."/>
            <person name="Edoardo P."/>
            <person name="Giuseppe L.R."/>
            <person name="Gasser R.B."/>
        </authorList>
    </citation>
    <scope>NUCLEOTIDE SEQUENCE [LARGE SCALE GENOMIC DNA]</scope>
    <source>
        <strain evidence="1">ISS1029</strain>
    </source>
</reference>
<gene>
    <name evidence="1" type="ORF">T11_9716</name>
</gene>
<keyword evidence="2" id="KW-1185">Reference proteome</keyword>
<protein>
    <submittedName>
        <fullName evidence="1">Uncharacterized protein</fullName>
    </submittedName>
</protein>
<dbReference type="EMBL" id="JYDP01008345">
    <property type="protein sequence ID" value="KRY63733.1"/>
    <property type="molecule type" value="Genomic_DNA"/>
</dbReference>
<evidence type="ECO:0000313" key="2">
    <source>
        <dbReference type="Proteomes" id="UP000055024"/>
    </source>
</evidence>
<sequence>MIRQVSTDSYLHNLALETDFCRTATLANATH</sequence>
<proteinExistence type="predicted"/>
<dbReference type="AlphaFoldDB" id="A0A0V1DQH6"/>